<dbReference type="SUPFAM" id="SSF53590">
    <property type="entry name" value="Nucleoside hydrolase"/>
    <property type="match status" value="1"/>
</dbReference>
<dbReference type="PANTHER" id="PTHR12304:SF4">
    <property type="entry name" value="URIDINE NUCLEOSIDASE"/>
    <property type="match status" value="1"/>
</dbReference>
<dbReference type="InterPro" id="IPR001910">
    <property type="entry name" value="Inosine/uridine_hydrolase_dom"/>
</dbReference>
<evidence type="ECO:0000313" key="6">
    <source>
        <dbReference type="Proteomes" id="UP000837801"/>
    </source>
</evidence>
<proteinExistence type="inferred from homology"/>
<dbReference type="GO" id="GO:0005829">
    <property type="term" value="C:cytosol"/>
    <property type="evidence" value="ECO:0007669"/>
    <property type="project" value="TreeGrafter"/>
</dbReference>
<evidence type="ECO:0000256" key="3">
    <source>
        <dbReference type="ARBA" id="ARBA00023295"/>
    </source>
</evidence>
<comment type="similarity">
    <text evidence="1">Belongs to the IUNH family.</text>
</comment>
<keyword evidence="6" id="KW-1185">Reference proteome</keyword>
<dbReference type="AlphaFoldDB" id="A0A9P0QJV0"/>
<dbReference type="GO" id="GO:0006152">
    <property type="term" value="P:purine nucleoside catabolic process"/>
    <property type="evidence" value="ECO:0007669"/>
    <property type="project" value="TreeGrafter"/>
</dbReference>
<name>A0A9P0QJV0_9ASCO</name>
<reference evidence="5" key="1">
    <citation type="submission" date="2022-03" db="EMBL/GenBank/DDBJ databases">
        <authorList>
            <person name="Legras J.-L."/>
            <person name="Devillers H."/>
            <person name="Grondin C."/>
        </authorList>
    </citation>
    <scope>NUCLEOTIDE SEQUENCE</scope>
    <source>
        <strain evidence="5">CLIB 1423</strain>
    </source>
</reference>
<feature type="domain" description="Inosine/uridine-preferring nucleoside hydrolase" evidence="4">
    <location>
        <begin position="9"/>
        <end position="326"/>
    </location>
</feature>
<evidence type="ECO:0000256" key="1">
    <source>
        <dbReference type="ARBA" id="ARBA00009176"/>
    </source>
</evidence>
<dbReference type="CDD" id="cd02651">
    <property type="entry name" value="nuc_hydro_IU_UC_XIUA"/>
    <property type="match status" value="1"/>
</dbReference>
<evidence type="ECO:0000256" key="2">
    <source>
        <dbReference type="ARBA" id="ARBA00022801"/>
    </source>
</evidence>
<evidence type="ECO:0000259" key="4">
    <source>
        <dbReference type="Pfam" id="PF01156"/>
    </source>
</evidence>
<dbReference type="PANTHER" id="PTHR12304">
    <property type="entry name" value="INOSINE-URIDINE PREFERRING NUCLEOSIDE HYDROLASE"/>
    <property type="match status" value="1"/>
</dbReference>
<sequence length="349" mass="38397">MTLTESIPIWLDCDTGNDDTFAILLAALHQKFNLVGISTVYGNAPLPYTTHNTLAILDVLGFKQDDIKVYSGSSKPFEIPPRYATSIHGPTGIEGATLPKHPTIEESKDQTYLEAIKEAVLQYKGRLNIVSTGALTNVAKLFQTYPGLRSEVNFLAIMGGGIELGNITKFAEFNVHCDPHAAQLVLGDPVLKDKTVLVPLNVTNRAIAKKSIHDQIYIKNNARKNSNARKVFYDIISFYGIAYNLNRDGFGEGPPIHDPLTIFVLMALLNKLGNHHDDEAGDFGLKYVRGDVDVVIDGEHEGQTVLSKRNDTGTYVTVDIDYGIFWSYILEALDNSDLRNGASEDSIVN</sequence>
<dbReference type="Gene3D" id="3.90.245.10">
    <property type="entry name" value="Ribonucleoside hydrolase-like"/>
    <property type="match status" value="1"/>
</dbReference>
<accession>A0A9P0QJV0</accession>
<dbReference type="InterPro" id="IPR023186">
    <property type="entry name" value="IUNH"/>
</dbReference>
<dbReference type="EMBL" id="CAKXYY010000001">
    <property type="protein sequence ID" value="CAH2350454.1"/>
    <property type="molecule type" value="Genomic_DNA"/>
</dbReference>
<dbReference type="OrthoDB" id="432381at2759"/>
<keyword evidence="2" id="KW-0378">Hydrolase</keyword>
<dbReference type="Pfam" id="PF01156">
    <property type="entry name" value="IU_nuc_hydro"/>
    <property type="match status" value="1"/>
</dbReference>
<keyword evidence="3" id="KW-0326">Glycosidase</keyword>
<dbReference type="GO" id="GO:0008477">
    <property type="term" value="F:purine nucleosidase activity"/>
    <property type="evidence" value="ECO:0007669"/>
    <property type="project" value="TreeGrafter"/>
</dbReference>
<organism evidence="5 6">
    <name type="scientific">[Candida] railenensis</name>
    <dbReference type="NCBI Taxonomy" id="45579"/>
    <lineage>
        <taxon>Eukaryota</taxon>
        <taxon>Fungi</taxon>
        <taxon>Dikarya</taxon>
        <taxon>Ascomycota</taxon>
        <taxon>Saccharomycotina</taxon>
        <taxon>Pichiomycetes</taxon>
        <taxon>Debaryomycetaceae</taxon>
        <taxon>Kurtzmaniella</taxon>
    </lineage>
</organism>
<protein>
    <submittedName>
        <fullName evidence="5">Uridine nucleosidase</fullName>
    </submittedName>
</protein>
<evidence type="ECO:0000313" key="5">
    <source>
        <dbReference type="EMBL" id="CAH2350454.1"/>
    </source>
</evidence>
<dbReference type="InterPro" id="IPR036452">
    <property type="entry name" value="Ribo_hydro-like"/>
</dbReference>
<comment type="caution">
    <text evidence="5">The sequence shown here is derived from an EMBL/GenBank/DDBJ whole genome shotgun (WGS) entry which is preliminary data.</text>
</comment>
<gene>
    <name evidence="5" type="ORF">CLIB1423_01S10462</name>
</gene>
<dbReference type="Proteomes" id="UP000837801">
    <property type="component" value="Unassembled WGS sequence"/>
</dbReference>